<dbReference type="Proteomes" id="UP001147760">
    <property type="component" value="Unassembled WGS sequence"/>
</dbReference>
<reference evidence="2" key="2">
    <citation type="journal article" date="2023" name="IMA Fungus">
        <title>Comparative genomic study of the Penicillium genus elucidates a diverse pangenome and 15 lateral gene transfer events.</title>
        <authorList>
            <person name="Petersen C."/>
            <person name="Sorensen T."/>
            <person name="Nielsen M.R."/>
            <person name="Sondergaard T.E."/>
            <person name="Sorensen J.L."/>
            <person name="Fitzpatrick D.A."/>
            <person name="Frisvad J.C."/>
            <person name="Nielsen K.L."/>
        </authorList>
    </citation>
    <scope>NUCLEOTIDE SEQUENCE</scope>
    <source>
        <strain evidence="2">IBT 17660</strain>
    </source>
</reference>
<dbReference type="OrthoDB" id="10290304at2759"/>
<protein>
    <submittedName>
        <fullName evidence="2">Uncharacterized protein</fullName>
    </submittedName>
</protein>
<keyword evidence="3" id="KW-1185">Reference proteome</keyword>
<proteinExistence type="predicted"/>
<evidence type="ECO:0000313" key="3">
    <source>
        <dbReference type="Proteomes" id="UP001147760"/>
    </source>
</evidence>
<name>A0A9W9WMZ5_9EURO</name>
<evidence type="ECO:0000313" key="2">
    <source>
        <dbReference type="EMBL" id="KAJ5470411.1"/>
    </source>
</evidence>
<sequence>MAKNTSFFISLLLLTHVRGSSLNVSLPGSTSGPLPLDPYLWIPTSGPLPLESHLWGPISGTYLWNPTSGTLPLEHYLWTPTEPPSHCPERENNVDFTALMFINIAADETG</sequence>
<dbReference type="EMBL" id="JAPWDO010000005">
    <property type="protein sequence ID" value="KAJ5470411.1"/>
    <property type="molecule type" value="Genomic_DNA"/>
</dbReference>
<comment type="caution">
    <text evidence="2">The sequence shown here is derived from an EMBL/GenBank/DDBJ whole genome shotgun (WGS) entry which is preliminary data.</text>
</comment>
<keyword evidence="1" id="KW-0732">Signal</keyword>
<organism evidence="2 3">
    <name type="scientific">Penicillium desertorum</name>
    <dbReference type="NCBI Taxonomy" id="1303715"/>
    <lineage>
        <taxon>Eukaryota</taxon>
        <taxon>Fungi</taxon>
        <taxon>Dikarya</taxon>
        <taxon>Ascomycota</taxon>
        <taxon>Pezizomycotina</taxon>
        <taxon>Eurotiomycetes</taxon>
        <taxon>Eurotiomycetidae</taxon>
        <taxon>Eurotiales</taxon>
        <taxon>Aspergillaceae</taxon>
        <taxon>Penicillium</taxon>
    </lineage>
</organism>
<reference evidence="2" key="1">
    <citation type="submission" date="2022-12" db="EMBL/GenBank/DDBJ databases">
        <authorList>
            <person name="Petersen C."/>
        </authorList>
    </citation>
    <scope>NUCLEOTIDE SEQUENCE</scope>
    <source>
        <strain evidence="2">IBT 17660</strain>
    </source>
</reference>
<gene>
    <name evidence="2" type="ORF">N7530_007768</name>
</gene>
<feature type="chain" id="PRO_5040870275" evidence="1">
    <location>
        <begin position="20"/>
        <end position="110"/>
    </location>
</feature>
<dbReference type="AlphaFoldDB" id="A0A9W9WMZ5"/>
<accession>A0A9W9WMZ5</accession>
<evidence type="ECO:0000256" key="1">
    <source>
        <dbReference type="SAM" id="SignalP"/>
    </source>
</evidence>
<feature type="signal peptide" evidence="1">
    <location>
        <begin position="1"/>
        <end position="19"/>
    </location>
</feature>